<dbReference type="AlphaFoldDB" id="A0A9N8DYR5"/>
<dbReference type="OrthoDB" id="44898at2759"/>
<feature type="region of interest" description="Disordered" evidence="1">
    <location>
        <begin position="51"/>
        <end position="81"/>
    </location>
</feature>
<dbReference type="Proteomes" id="UP001153069">
    <property type="component" value="Unassembled WGS sequence"/>
</dbReference>
<protein>
    <submittedName>
        <fullName evidence="2">Uncharacterized protein</fullName>
    </submittedName>
</protein>
<sequence>MLFENRSHRSSAVLIATSLIVLLLLGGFRYDSVTTRNISYDTSTTKLDISSNSSIRGRSDIRGTSDETHIPLTANNGSRQAAPSVLRTSSDFPTQEGIIQRRYLFGIFSFDGGFPQYEKRMAIRNSYLSYYQQQEGNSSIKDTVCSLQELIQNPRSNDPYACRFVYTFVMGGGHPQKQPDICYFEECGNQTEDFVVPSPQYDVSEYLFKEMTLLNHTDFTFLRSRENHEEGKTESWYTYASSLTKDHPEFNLDYIGKLDDDTIMFVNRLLEEWQIQANHELKQQLVAGGWLVPKNICSKPRWGRVCDDPKFYAPYMLPGGFNFLSTRLAHLVYLDGTSLEHKKNMFFPGHEELGFSNLVFSVENVTASAVSQNSPGSHPFKTVDEMYNNYFKRSNCKRDEEFLAIPDFKAPPTPPSADGSPSPELIKRRYLFGIFTYDGGTTQYQQRMAIRNSYLSFYQNQATLDNAATKDTICSLQDLLENPRPEDPYACRFVYTFVMGGGHPQHRPDICYWKECGNQTKDFVLPYPEYNVTDVLFKEMTLLHHTDFTFLSTCENHEEGKTESWFTYAASLTRDRPELKLDYIGKLDDDTLVFVNRLLEEWQIRFNHELEQPLVAGGWLTSRRDCSKAEWGKVCDDPKFYAPYMLPGGFNFVSTKLAQEAFLEGTSLEHKKKMFFPGHEDMSFSNLVFSVGNVTTSRIAAHSPGSHPFKTTEHMYKNYFKRCDCQPDMYTLAIPDLDSMPLPIAFDDDHINQQ</sequence>
<evidence type="ECO:0000256" key="1">
    <source>
        <dbReference type="SAM" id="MobiDB-lite"/>
    </source>
</evidence>
<accession>A0A9N8DYR5</accession>
<feature type="compositionally biased region" description="Basic and acidic residues" evidence="1">
    <location>
        <begin position="57"/>
        <end position="69"/>
    </location>
</feature>
<reference evidence="2" key="1">
    <citation type="submission" date="2020-06" db="EMBL/GenBank/DDBJ databases">
        <authorList>
            <consortium name="Plant Systems Biology data submission"/>
        </authorList>
    </citation>
    <scope>NUCLEOTIDE SEQUENCE</scope>
    <source>
        <strain evidence="2">D6</strain>
    </source>
</reference>
<evidence type="ECO:0000313" key="2">
    <source>
        <dbReference type="EMBL" id="CAB9510909.1"/>
    </source>
</evidence>
<gene>
    <name evidence="2" type="ORF">SEMRO_459_G147220.1</name>
</gene>
<evidence type="ECO:0000313" key="3">
    <source>
        <dbReference type="Proteomes" id="UP001153069"/>
    </source>
</evidence>
<name>A0A9N8DYR5_9STRA</name>
<proteinExistence type="predicted"/>
<organism evidence="2 3">
    <name type="scientific">Seminavis robusta</name>
    <dbReference type="NCBI Taxonomy" id="568900"/>
    <lineage>
        <taxon>Eukaryota</taxon>
        <taxon>Sar</taxon>
        <taxon>Stramenopiles</taxon>
        <taxon>Ochrophyta</taxon>
        <taxon>Bacillariophyta</taxon>
        <taxon>Bacillariophyceae</taxon>
        <taxon>Bacillariophycidae</taxon>
        <taxon>Naviculales</taxon>
        <taxon>Naviculaceae</taxon>
        <taxon>Seminavis</taxon>
    </lineage>
</organism>
<comment type="caution">
    <text evidence="2">The sequence shown here is derived from an EMBL/GenBank/DDBJ whole genome shotgun (WGS) entry which is preliminary data.</text>
</comment>
<dbReference type="EMBL" id="CAICTM010000458">
    <property type="protein sequence ID" value="CAB9510909.1"/>
    <property type="molecule type" value="Genomic_DNA"/>
</dbReference>
<keyword evidence="3" id="KW-1185">Reference proteome</keyword>